<comment type="caution">
    <text evidence="1">The sequence shown here is derived from an EMBL/GenBank/DDBJ whole genome shotgun (WGS) entry which is preliminary data.</text>
</comment>
<organism evidence="1 2">
    <name type="scientific">Paramecium octaurelia</name>
    <dbReference type="NCBI Taxonomy" id="43137"/>
    <lineage>
        <taxon>Eukaryota</taxon>
        <taxon>Sar</taxon>
        <taxon>Alveolata</taxon>
        <taxon>Ciliophora</taxon>
        <taxon>Intramacronucleata</taxon>
        <taxon>Oligohymenophorea</taxon>
        <taxon>Peniculida</taxon>
        <taxon>Parameciidae</taxon>
        <taxon>Paramecium</taxon>
    </lineage>
</organism>
<dbReference type="Proteomes" id="UP000683925">
    <property type="component" value="Unassembled WGS sequence"/>
</dbReference>
<dbReference type="OrthoDB" id="297895at2759"/>
<protein>
    <submittedName>
        <fullName evidence="1">Uncharacterized protein</fullName>
    </submittedName>
</protein>
<dbReference type="OMA" id="HFDLREC"/>
<dbReference type="AlphaFoldDB" id="A0A8S1X5E8"/>
<dbReference type="EMBL" id="CAJJDP010000111">
    <property type="protein sequence ID" value="CAD8196261.1"/>
    <property type="molecule type" value="Genomic_DNA"/>
</dbReference>
<proteinExistence type="predicted"/>
<evidence type="ECO:0000313" key="1">
    <source>
        <dbReference type="EMBL" id="CAD8196261.1"/>
    </source>
</evidence>
<name>A0A8S1X5E8_PAROT</name>
<reference evidence="1" key="1">
    <citation type="submission" date="2021-01" db="EMBL/GenBank/DDBJ databases">
        <authorList>
            <consortium name="Genoscope - CEA"/>
            <person name="William W."/>
        </authorList>
    </citation>
    <scope>NUCLEOTIDE SEQUENCE</scope>
</reference>
<accession>A0A8S1X5E8</accession>
<keyword evidence="2" id="KW-1185">Reference proteome</keyword>
<sequence>MISVRKQYRVKREGGMGVCLLLDQDILVWDVNLWDLRQLHFDLRECVIDCNYNQQEFGLFLMAEED</sequence>
<gene>
    <name evidence="1" type="ORF">POCTA_138.1.T1110088</name>
</gene>
<evidence type="ECO:0000313" key="2">
    <source>
        <dbReference type="Proteomes" id="UP000683925"/>
    </source>
</evidence>